<dbReference type="PANTHER" id="PTHR23092">
    <property type="entry name" value="POLY(A) RNA POLYMERASE"/>
    <property type="match status" value="1"/>
</dbReference>
<dbReference type="PANTHER" id="PTHR23092:SF15">
    <property type="entry name" value="INACTIVE NON-CANONICAL POLY(A) RNA POLYMERASE PROTEIN TRF4-2-RELATED"/>
    <property type="match status" value="1"/>
</dbReference>
<dbReference type="GO" id="GO:1990817">
    <property type="term" value="F:poly(A) RNA polymerase activity"/>
    <property type="evidence" value="ECO:0007669"/>
    <property type="project" value="InterPro"/>
</dbReference>
<evidence type="ECO:0000256" key="1">
    <source>
        <dbReference type="SAM" id="Phobius"/>
    </source>
</evidence>
<keyword evidence="1" id="KW-0812">Transmembrane</keyword>
<accession>A0A383VE31</accession>
<evidence type="ECO:0000313" key="2">
    <source>
        <dbReference type="EMBL" id="SZX63805.1"/>
    </source>
</evidence>
<dbReference type="AlphaFoldDB" id="A0A383VE31"/>
<dbReference type="GO" id="GO:0005730">
    <property type="term" value="C:nucleolus"/>
    <property type="evidence" value="ECO:0007669"/>
    <property type="project" value="TreeGrafter"/>
</dbReference>
<dbReference type="EMBL" id="FNXT01000344">
    <property type="protein sequence ID" value="SZX63805.1"/>
    <property type="molecule type" value="Genomic_DNA"/>
</dbReference>
<feature type="transmembrane region" description="Helical" evidence="1">
    <location>
        <begin position="36"/>
        <end position="55"/>
    </location>
</feature>
<keyword evidence="1" id="KW-0472">Membrane</keyword>
<keyword evidence="3" id="KW-1185">Reference proteome</keyword>
<proteinExistence type="predicted"/>
<dbReference type="Gene3D" id="1.10.1410.10">
    <property type="match status" value="1"/>
</dbReference>
<dbReference type="GO" id="GO:0043634">
    <property type="term" value="P:polyadenylation-dependent ncRNA catabolic process"/>
    <property type="evidence" value="ECO:0007669"/>
    <property type="project" value="TreeGrafter"/>
</dbReference>
<dbReference type="GO" id="GO:0031123">
    <property type="term" value="P:RNA 3'-end processing"/>
    <property type="evidence" value="ECO:0007669"/>
    <property type="project" value="TreeGrafter"/>
</dbReference>
<evidence type="ECO:0000313" key="3">
    <source>
        <dbReference type="Proteomes" id="UP000256970"/>
    </source>
</evidence>
<sequence>MVRQQLAAWPVMKPLVLVLKVFLTQRELNKVYAGGIGSYSLIIMVAAFSCCYFLPLAHHEHVSNSATRSPSLSVTTKGSFLFVPAAACRSSSRSGN</sequence>
<gene>
    <name evidence="2" type="ORF">BQ4739_LOCUS4350</name>
</gene>
<protein>
    <submittedName>
        <fullName evidence="2">Uncharacterized protein</fullName>
    </submittedName>
</protein>
<dbReference type="STRING" id="3088.A0A383VE31"/>
<name>A0A383VE31_TETOB</name>
<organism evidence="2 3">
    <name type="scientific">Tetradesmus obliquus</name>
    <name type="common">Green alga</name>
    <name type="synonym">Acutodesmus obliquus</name>
    <dbReference type="NCBI Taxonomy" id="3088"/>
    <lineage>
        <taxon>Eukaryota</taxon>
        <taxon>Viridiplantae</taxon>
        <taxon>Chlorophyta</taxon>
        <taxon>core chlorophytes</taxon>
        <taxon>Chlorophyceae</taxon>
        <taxon>CS clade</taxon>
        <taxon>Sphaeropleales</taxon>
        <taxon>Scenedesmaceae</taxon>
        <taxon>Tetradesmus</taxon>
    </lineage>
</organism>
<keyword evidence="1" id="KW-1133">Transmembrane helix</keyword>
<reference evidence="2 3" key="1">
    <citation type="submission" date="2016-10" db="EMBL/GenBank/DDBJ databases">
        <authorList>
            <person name="Cai Z."/>
        </authorList>
    </citation>
    <scope>NUCLEOTIDE SEQUENCE [LARGE SCALE GENOMIC DNA]</scope>
</reference>
<dbReference type="SUPFAM" id="SSF81631">
    <property type="entry name" value="PAP/OAS1 substrate-binding domain"/>
    <property type="match status" value="1"/>
</dbReference>
<dbReference type="Proteomes" id="UP000256970">
    <property type="component" value="Unassembled WGS sequence"/>
</dbReference>
<dbReference type="InterPro" id="IPR045862">
    <property type="entry name" value="Trf4-like"/>
</dbReference>
<dbReference type="GO" id="GO:0003729">
    <property type="term" value="F:mRNA binding"/>
    <property type="evidence" value="ECO:0007669"/>
    <property type="project" value="TreeGrafter"/>
</dbReference>
<dbReference type="GO" id="GO:0031499">
    <property type="term" value="C:TRAMP complex"/>
    <property type="evidence" value="ECO:0007669"/>
    <property type="project" value="TreeGrafter"/>
</dbReference>